<dbReference type="Pfam" id="PF07816">
    <property type="entry name" value="DUF1645"/>
    <property type="match status" value="1"/>
</dbReference>
<dbReference type="RefSeq" id="XP_006600646.1">
    <property type="nucleotide sequence ID" value="XM_006600583.4"/>
</dbReference>
<dbReference type="Gramene" id="KRH03293">
    <property type="protein sequence ID" value="KRH03293"/>
    <property type="gene ID" value="GLYMA_17G089500"/>
</dbReference>
<gene>
    <name evidence="2" type="primary">LOC102660523</name>
    <name evidence="1" type="ORF">GLYMA_17G089500</name>
</gene>
<name>K7MKQ5_SOYBN</name>
<dbReference type="KEGG" id="gmx:102660523"/>
<dbReference type="PANTHER" id="PTHR33095:SF23">
    <property type="entry name" value="DUF1645 FAMILY PROTEIN"/>
    <property type="match status" value="1"/>
</dbReference>
<dbReference type="EMBL" id="CM000850">
    <property type="protein sequence ID" value="KRH03293.1"/>
    <property type="molecule type" value="Genomic_DNA"/>
</dbReference>
<protein>
    <submittedName>
        <fullName evidence="1 2">Uncharacterized protein</fullName>
    </submittedName>
</protein>
<dbReference type="GeneID" id="102660523"/>
<dbReference type="HOGENOM" id="CLU_059090_0_0_1"/>
<dbReference type="STRING" id="3847.K7MKQ5"/>
<dbReference type="Proteomes" id="UP000008827">
    <property type="component" value="Chromosome 17"/>
</dbReference>
<dbReference type="OMA" id="AMSAFEF"/>
<organism evidence="2">
    <name type="scientific">Glycine max</name>
    <name type="common">Soybean</name>
    <name type="synonym">Glycine hispida</name>
    <dbReference type="NCBI Taxonomy" id="3847"/>
    <lineage>
        <taxon>Eukaryota</taxon>
        <taxon>Viridiplantae</taxon>
        <taxon>Streptophyta</taxon>
        <taxon>Embryophyta</taxon>
        <taxon>Tracheophyta</taxon>
        <taxon>Spermatophyta</taxon>
        <taxon>Magnoliopsida</taxon>
        <taxon>eudicotyledons</taxon>
        <taxon>Gunneridae</taxon>
        <taxon>Pentapetalae</taxon>
        <taxon>rosids</taxon>
        <taxon>fabids</taxon>
        <taxon>Fabales</taxon>
        <taxon>Fabaceae</taxon>
        <taxon>Papilionoideae</taxon>
        <taxon>50 kb inversion clade</taxon>
        <taxon>NPAAA clade</taxon>
        <taxon>indigoferoid/millettioid clade</taxon>
        <taxon>Phaseoleae</taxon>
        <taxon>Glycine</taxon>
        <taxon>Glycine subgen. Soja</taxon>
    </lineage>
</organism>
<dbReference type="PANTHER" id="PTHR33095">
    <property type="entry name" value="OS07G0619500 PROTEIN"/>
    <property type="match status" value="1"/>
</dbReference>
<reference evidence="1 2" key="1">
    <citation type="journal article" date="2010" name="Nature">
        <title>Genome sequence of the palaeopolyploid soybean.</title>
        <authorList>
            <person name="Schmutz J."/>
            <person name="Cannon S.B."/>
            <person name="Schlueter J."/>
            <person name="Ma J."/>
            <person name="Mitros T."/>
            <person name="Nelson W."/>
            <person name="Hyten D.L."/>
            <person name="Song Q."/>
            <person name="Thelen J.J."/>
            <person name="Cheng J."/>
            <person name="Xu D."/>
            <person name="Hellsten U."/>
            <person name="May G.D."/>
            <person name="Yu Y."/>
            <person name="Sakurai T."/>
            <person name="Umezawa T."/>
            <person name="Bhattacharyya M.K."/>
            <person name="Sandhu D."/>
            <person name="Valliyodan B."/>
            <person name="Lindquist E."/>
            <person name="Peto M."/>
            <person name="Grant D."/>
            <person name="Shu S."/>
            <person name="Goodstein D."/>
            <person name="Barry K."/>
            <person name="Futrell-Griggs M."/>
            <person name="Abernathy B."/>
            <person name="Du J."/>
            <person name="Tian Z."/>
            <person name="Zhu L."/>
            <person name="Gill N."/>
            <person name="Joshi T."/>
            <person name="Libault M."/>
            <person name="Sethuraman A."/>
            <person name="Zhang X.-C."/>
            <person name="Shinozaki K."/>
            <person name="Nguyen H.T."/>
            <person name="Wing R.A."/>
            <person name="Cregan P."/>
            <person name="Specht J."/>
            <person name="Grimwood J."/>
            <person name="Rokhsar D."/>
            <person name="Stacey G."/>
            <person name="Shoemaker R.C."/>
            <person name="Jackson S.A."/>
        </authorList>
    </citation>
    <scope>NUCLEOTIDE SEQUENCE [LARGE SCALE GENOMIC DNA]</scope>
    <source>
        <strain evidence="2">cv. Williams 82</strain>
        <tissue evidence="1">Callus</tissue>
    </source>
</reference>
<dbReference type="OrthoDB" id="666789at2759"/>
<dbReference type="AlphaFoldDB" id="K7MKQ5"/>
<reference evidence="2" key="2">
    <citation type="submission" date="2018-02" db="UniProtKB">
        <authorList>
            <consortium name="EnsemblPlants"/>
        </authorList>
    </citation>
    <scope>IDENTIFICATION</scope>
    <source>
        <strain evidence="2">Williams 82</strain>
    </source>
</reference>
<dbReference type="EnsemblPlants" id="KRH03293">
    <property type="protein sequence ID" value="KRH03293"/>
    <property type="gene ID" value="GLYMA_17G089500"/>
</dbReference>
<evidence type="ECO:0000313" key="2">
    <source>
        <dbReference type="EnsemblPlants" id="KRH03293"/>
    </source>
</evidence>
<dbReference type="InterPro" id="IPR012442">
    <property type="entry name" value="DUF1645_plant"/>
</dbReference>
<keyword evidence="3" id="KW-1185">Reference proteome</keyword>
<evidence type="ECO:0000313" key="3">
    <source>
        <dbReference type="Proteomes" id="UP000008827"/>
    </source>
</evidence>
<accession>K7MKQ5</accession>
<proteinExistence type="predicted"/>
<sequence length="174" mass="19701">MMQTEAPSSPSFSFHNNSSESFPHVDDDFEFSFVPRHTDSSPVSADDIFYNGQIRPIYPLFHQNAVVHASATTETAPHEPRRRRLPLRTLMFEEEEERETVKIDSSNELYGVAEGTYCVWTPPCKKVSKRWKIRDFLLPRSHSDGKRTSKVAPKYSSTAVNGGASAKLVGFFTN</sequence>
<reference evidence="1" key="3">
    <citation type="submission" date="2018-07" db="EMBL/GenBank/DDBJ databases">
        <title>WGS assembly of Glycine max.</title>
        <authorList>
            <person name="Schmutz J."/>
            <person name="Cannon S."/>
            <person name="Schlueter J."/>
            <person name="Ma J."/>
            <person name="Mitros T."/>
            <person name="Nelson W."/>
            <person name="Hyten D."/>
            <person name="Song Q."/>
            <person name="Thelen J."/>
            <person name="Cheng J."/>
            <person name="Xu D."/>
            <person name="Hellsten U."/>
            <person name="May G."/>
            <person name="Yu Y."/>
            <person name="Sakurai T."/>
            <person name="Umezawa T."/>
            <person name="Bhattacharyya M."/>
            <person name="Sandhu D."/>
            <person name="Valliyodan B."/>
            <person name="Lindquist E."/>
            <person name="Peto M."/>
            <person name="Grant D."/>
            <person name="Shu S."/>
            <person name="Goodstein D."/>
            <person name="Barry K."/>
            <person name="Futrell-Griggs M."/>
            <person name="Abernathy B."/>
            <person name="Du J."/>
            <person name="Tian Z."/>
            <person name="Zhu L."/>
            <person name="Gill N."/>
            <person name="Joshi T."/>
            <person name="Libault M."/>
            <person name="Sethuraman A."/>
            <person name="Zhang X."/>
            <person name="Shinozaki K."/>
            <person name="Nguyen H."/>
            <person name="Wing R."/>
            <person name="Cregan P."/>
            <person name="Specht J."/>
            <person name="Grimwood J."/>
            <person name="Rokhsar D."/>
            <person name="Stacey G."/>
            <person name="Shoemaker R."/>
            <person name="Jackson S."/>
        </authorList>
    </citation>
    <scope>NUCLEOTIDE SEQUENCE</scope>
    <source>
        <tissue evidence="1">Callus</tissue>
    </source>
</reference>
<evidence type="ECO:0000313" key="1">
    <source>
        <dbReference type="EMBL" id="KRH03293.1"/>
    </source>
</evidence>
<dbReference type="PaxDb" id="3847-GLYMA17G09731.1"/>